<dbReference type="InterPro" id="IPR052906">
    <property type="entry name" value="Type_IV_Methyl-Rstrct_Enzyme"/>
</dbReference>
<dbReference type="SUPFAM" id="SSF52980">
    <property type="entry name" value="Restriction endonuclease-like"/>
    <property type="match status" value="1"/>
</dbReference>
<keyword evidence="3" id="KW-0255">Endonuclease</keyword>
<feature type="transmembrane region" description="Helical" evidence="1">
    <location>
        <begin position="37"/>
        <end position="55"/>
    </location>
</feature>
<dbReference type="Proteomes" id="UP000655751">
    <property type="component" value="Unassembled WGS sequence"/>
</dbReference>
<sequence>MGGRRRTPSIGVLAMGGIAVLVVAAPAVRIVRDHAVAIVAVVIAAAAVVAAGLYARRRHRRRSVEREQDHLRAVLPFHAMNDKQFEHALASLCRSAGCRDVEVNGGAGDRGADVFATTPDGRRMIVQAKRYNIGHPVGDREMQQFVGGIGTWHRYDVAVLVTTSRFTKSARQTAERNGVRLVDNTVLAQWNAGTISAPWT</sequence>
<gene>
    <name evidence="3" type="ORF">IT779_11890</name>
</gene>
<feature type="domain" description="Restriction endonuclease type IV Mrr" evidence="2">
    <location>
        <begin position="78"/>
        <end position="190"/>
    </location>
</feature>
<keyword evidence="4" id="KW-1185">Reference proteome</keyword>
<name>A0A931IAD3_9NOCA</name>
<dbReference type="EMBL" id="JADMLG010000004">
    <property type="protein sequence ID" value="MBH0776986.1"/>
    <property type="molecule type" value="Genomic_DNA"/>
</dbReference>
<dbReference type="InterPro" id="IPR011856">
    <property type="entry name" value="tRNA_endonuc-like_dom_sf"/>
</dbReference>
<dbReference type="GO" id="GO:0003677">
    <property type="term" value="F:DNA binding"/>
    <property type="evidence" value="ECO:0007669"/>
    <property type="project" value="InterPro"/>
</dbReference>
<keyword evidence="1" id="KW-0812">Transmembrane</keyword>
<dbReference type="GO" id="GO:0015666">
    <property type="term" value="F:restriction endodeoxyribonuclease activity"/>
    <property type="evidence" value="ECO:0007669"/>
    <property type="project" value="TreeGrafter"/>
</dbReference>
<evidence type="ECO:0000256" key="1">
    <source>
        <dbReference type="SAM" id="Phobius"/>
    </source>
</evidence>
<evidence type="ECO:0000259" key="2">
    <source>
        <dbReference type="Pfam" id="PF04471"/>
    </source>
</evidence>
<keyword evidence="3" id="KW-0378">Hydrolase</keyword>
<keyword evidence="3" id="KW-0540">Nuclease</keyword>
<dbReference type="PANTHER" id="PTHR30015">
    <property type="entry name" value="MRR RESTRICTION SYSTEM PROTEIN"/>
    <property type="match status" value="1"/>
</dbReference>
<dbReference type="GO" id="GO:0009307">
    <property type="term" value="P:DNA restriction-modification system"/>
    <property type="evidence" value="ECO:0007669"/>
    <property type="project" value="InterPro"/>
</dbReference>
<dbReference type="InterPro" id="IPR011335">
    <property type="entry name" value="Restrct_endonuc-II-like"/>
</dbReference>
<dbReference type="Pfam" id="PF04471">
    <property type="entry name" value="Mrr_cat"/>
    <property type="match status" value="1"/>
</dbReference>
<dbReference type="PANTHER" id="PTHR30015:SF6">
    <property type="entry name" value="SLL1429 PROTEIN"/>
    <property type="match status" value="1"/>
</dbReference>
<protein>
    <submittedName>
        <fullName evidence="3">Restriction endonuclease</fullName>
    </submittedName>
</protein>
<keyword evidence="1" id="KW-0472">Membrane</keyword>
<dbReference type="AlphaFoldDB" id="A0A931IAD3"/>
<comment type="caution">
    <text evidence="3">The sequence shown here is derived from an EMBL/GenBank/DDBJ whole genome shotgun (WGS) entry which is preliminary data.</text>
</comment>
<dbReference type="RefSeq" id="WP_196149327.1">
    <property type="nucleotide sequence ID" value="NZ_JADMLG010000004.1"/>
</dbReference>
<dbReference type="Gene3D" id="3.40.1350.10">
    <property type="match status" value="1"/>
</dbReference>
<accession>A0A931IAD3</accession>
<reference evidence="3" key="1">
    <citation type="submission" date="2020-11" db="EMBL/GenBank/DDBJ databases">
        <title>Nocardia NEAU-351.nov., a novel actinomycete isolated from the cow dung.</title>
        <authorList>
            <person name="Zhang X."/>
        </authorList>
    </citation>
    <scope>NUCLEOTIDE SEQUENCE</scope>
    <source>
        <strain evidence="3">NEAU-351</strain>
    </source>
</reference>
<evidence type="ECO:0000313" key="3">
    <source>
        <dbReference type="EMBL" id="MBH0776986.1"/>
    </source>
</evidence>
<evidence type="ECO:0000313" key="4">
    <source>
        <dbReference type="Proteomes" id="UP000655751"/>
    </source>
</evidence>
<dbReference type="InterPro" id="IPR007560">
    <property type="entry name" value="Restrct_endonuc_IV_Mrr"/>
</dbReference>
<feature type="transmembrane region" description="Helical" evidence="1">
    <location>
        <begin position="12"/>
        <end position="31"/>
    </location>
</feature>
<organism evidence="3 4">
    <name type="scientific">Nocardia bovistercoris</name>
    <dbReference type="NCBI Taxonomy" id="2785916"/>
    <lineage>
        <taxon>Bacteria</taxon>
        <taxon>Bacillati</taxon>
        <taxon>Actinomycetota</taxon>
        <taxon>Actinomycetes</taxon>
        <taxon>Mycobacteriales</taxon>
        <taxon>Nocardiaceae</taxon>
        <taxon>Nocardia</taxon>
    </lineage>
</organism>
<keyword evidence="1" id="KW-1133">Transmembrane helix</keyword>
<proteinExistence type="predicted"/>